<organism evidence="8 9">
    <name type="scientific">Vibrio hippocampi</name>
    <dbReference type="NCBI Taxonomy" id="654686"/>
    <lineage>
        <taxon>Bacteria</taxon>
        <taxon>Pseudomonadati</taxon>
        <taxon>Pseudomonadota</taxon>
        <taxon>Gammaproteobacteria</taxon>
        <taxon>Vibrionales</taxon>
        <taxon>Vibrionaceae</taxon>
        <taxon>Vibrio</taxon>
    </lineage>
</organism>
<dbReference type="PANTHER" id="PTHR13393">
    <property type="entry name" value="SAM-DEPENDENT METHYLTRANSFERASE"/>
    <property type="match status" value="1"/>
</dbReference>
<dbReference type="Proteomes" id="UP000838160">
    <property type="component" value="Unassembled WGS sequence"/>
</dbReference>
<keyword evidence="5 6" id="KW-0949">S-adenosyl-L-methionine</keyword>
<dbReference type="PANTHER" id="PTHR13393:SF0">
    <property type="entry name" value="RNA N6-ADENOSINE-METHYLTRANSFERASE METTL16"/>
    <property type="match status" value="1"/>
</dbReference>
<dbReference type="HAMAP" id="MF_01848">
    <property type="entry name" value="23SrRNA_methyltr_F"/>
    <property type="match status" value="1"/>
</dbReference>
<keyword evidence="9" id="KW-1185">Reference proteome</keyword>
<dbReference type="EMBL" id="CAKLCM010000002">
    <property type="protein sequence ID" value="CAH0525646.1"/>
    <property type="molecule type" value="Genomic_DNA"/>
</dbReference>
<keyword evidence="2 6" id="KW-0698">rRNA processing</keyword>
<dbReference type="PIRSF" id="PIRSF029038">
    <property type="entry name" value="Mtase_YbiN_prd"/>
    <property type="match status" value="1"/>
</dbReference>
<accession>A0ABM8ZHM9</accession>
<dbReference type="InterPro" id="IPR016909">
    <property type="entry name" value="rRNA_lsu_MeTfrase_F"/>
</dbReference>
<comment type="catalytic activity">
    <reaction evidence="6">
        <text>adenosine(1618) in 23S rRNA + S-adenosyl-L-methionine = N(6)-methyladenosine(1618) in 23S rRNA + S-adenosyl-L-homocysteine + H(+)</text>
        <dbReference type="Rhea" id="RHEA:16497"/>
        <dbReference type="Rhea" id="RHEA-COMP:10229"/>
        <dbReference type="Rhea" id="RHEA-COMP:10231"/>
        <dbReference type="ChEBI" id="CHEBI:15378"/>
        <dbReference type="ChEBI" id="CHEBI:57856"/>
        <dbReference type="ChEBI" id="CHEBI:59789"/>
        <dbReference type="ChEBI" id="CHEBI:74411"/>
        <dbReference type="ChEBI" id="CHEBI:74449"/>
        <dbReference type="EC" id="2.1.1.181"/>
    </reaction>
</comment>
<comment type="similarity">
    <text evidence="6">Belongs to the methyltransferase superfamily. METTL16/RlmF family.</text>
</comment>
<evidence type="ECO:0000256" key="1">
    <source>
        <dbReference type="ARBA" id="ARBA00022490"/>
    </source>
</evidence>
<evidence type="ECO:0000256" key="7">
    <source>
        <dbReference type="SAM" id="MobiDB-lite"/>
    </source>
</evidence>
<dbReference type="InterPro" id="IPR010286">
    <property type="entry name" value="METTL16/RlmF"/>
</dbReference>
<reference evidence="8" key="1">
    <citation type="submission" date="2021-12" db="EMBL/GenBank/DDBJ databases">
        <authorList>
            <person name="Rodrigo-Torres L."/>
            <person name="Arahal R. D."/>
            <person name="Lucena T."/>
        </authorList>
    </citation>
    <scope>NUCLEOTIDE SEQUENCE</scope>
    <source>
        <strain evidence="8">CECT 8226</strain>
    </source>
</reference>
<dbReference type="GO" id="GO:0052907">
    <property type="term" value="F:23S rRNA (adenine(1618)-N(6))-methyltransferase activity"/>
    <property type="evidence" value="ECO:0007669"/>
    <property type="project" value="UniProtKB-EC"/>
</dbReference>
<dbReference type="InterPro" id="IPR029063">
    <property type="entry name" value="SAM-dependent_MTases_sf"/>
</dbReference>
<evidence type="ECO:0000256" key="6">
    <source>
        <dbReference type="HAMAP-Rule" id="MF_01848"/>
    </source>
</evidence>
<keyword evidence="1 6" id="KW-0963">Cytoplasm</keyword>
<evidence type="ECO:0000256" key="4">
    <source>
        <dbReference type="ARBA" id="ARBA00022679"/>
    </source>
</evidence>
<comment type="subcellular location">
    <subcellularLocation>
        <location evidence="6">Cytoplasm</location>
    </subcellularLocation>
</comment>
<name>A0ABM8ZHM9_9VIBR</name>
<sequence length="363" mass="40793">MQNNPKRRTQSSSKGSNSNSNRKSNKSSKAHKNSESPVAVTKRTSRGLHANNLHQGRYDIDQLCLTLPELKPFITQNPAGQKTINFSDPESVKFLNKALLKQYYAVDYWDIPPGFLCPPVPGRAEYIHRLNDWLLADLAVELGPKQKLKINALDVGVGANCIYPIIGASQYKWNWVGSDIDPISIECAQQIVSNNATLKNKISLRQQTDSELIFRGVIAEDEFFVATTCNPPFHKSLQDAAQGTLRKNSNLAKSRGEERQQDPSQPLNFGGQKAELWCEGGELAFIEKMANESLDYANHVIWFSTLVSKKDNVRPLRKRLEKLGVTQILIQDMAQGQKKSRFVAWSFMDHDQRLKMAQALVLG</sequence>
<keyword evidence="4 6" id="KW-0808">Transferase</keyword>
<evidence type="ECO:0000313" key="9">
    <source>
        <dbReference type="Proteomes" id="UP000838160"/>
    </source>
</evidence>
<dbReference type="EC" id="2.1.1.181" evidence="6"/>
<evidence type="ECO:0000313" key="8">
    <source>
        <dbReference type="EMBL" id="CAH0525646.1"/>
    </source>
</evidence>
<comment type="caution">
    <text evidence="8">The sequence shown here is derived from an EMBL/GenBank/DDBJ whole genome shotgun (WGS) entry which is preliminary data.</text>
</comment>
<keyword evidence="3 6" id="KW-0489">Methyltransferase</keyword>
<gene>
    <name evidence="6 8" type="primary">rlmF</name>
    <name evidence="8" type="ORF">VHP8226_01174</name>
</gene>
<comment type="function">
    <text evidence="6">Specifically methylates the adenine in position 1618 of 23S rRNA.</text>
</comment>
<evidence type="ECO:0000256" key="2">
    <source>
        <dbReference type="ARBA" id="ARBA00022552"/>
    </source>
</evidence>
<evidence type="ECO:0000256" key="5">
    <source>
        <dbReference type="ARBA" id="ARBA00022691"/>
    </source>
</evidence>
<dbReference type="RefSeq" id="WP_237484160.1">
    <property type="nucleotide sequence ID" value="NZ_CAKLCM010000002.1"/>
</dbReference>
<proteinExistence type="inferred from homology"/>
<protein>
    <recommendedName>
        <fullName evidence="6">Ribosomal RNA large subunit methyltransferase F</fullName>
        <ecNumber evidence="6">2.1.1.181</ecNumber>
    </recommendedName>
    <alternativeName>
        <fullName evidence="6">23S rRNA mA1618 methyltransferase</fullName>
    </alternativeName>
    <alternativeName>
        <fullName evidence="6">rRNA adenine N-6-methyltransferase</fullName>
    </alternativeName>
</protein>
<dbReference type="Gene3D" id="3.40.50.150">
    <property type="entry name" value="Vaccinia Virus protein VP39"/>
    <property type="match status" value="1"/>
</dbReference>
<evidence type="ECO:0000256" key="3">
    <source>
        <dbReference type="ARBA" id="ARBA00022603"/>
    </source>
</evidence>
<feature type="region of interest" description="Disordered" evidence="7">
    <location>
        <begin position="1"/>
        <end position="50"/>
    </location>
</feature>
<feature type="compositionally biased region" description="Low complexity" evidence="7">
    <location>
        <begin position="11"/>
        <end position="22"/>
    </location>
</feature>
<dbReference type="SUPFAM" id="SSF53335">
    <property type="entry name" value="S-adenosyl-L-methionine-dependent methyltransferases"/>
    <property type="match status" value="1"/>
</dbReference>
<dbReference type="Pfam" id="PF05971">
    <property type="entry name" value="Methyltransf_10"/>
    <property type="match status" value="1"/>
</dbReference>
<dbReference type="NCBIfam" id="NF008725">
    <property type="entry name" value="PRK11727.1"/>
    <property type="match status" value="1"/>
</dbReference>